<dbReference type="Pfam" id="PF00745">
    <property type="entry name" value="GlutR_dimer"/>
    <property type="match status" value="1"/>
</dbReference>
<evidence type="ECO:0000256" key="9">
    <source>
        <dbReference type="HAMAP-Rule" id="MF_00087"/>
    </source>
</evidence>
<evidence type="ECO:0000256" key="5">
    <source>
        <dbReference type="ARBA" id="ARBA00023002"/>
    </source>
</evidence>
<sequence length="417" mass="46062">MQLFALGLNHHTAPLAIREQVSFRPELLIQALADFVRAKPVKEAAILSTCNRTELYFATQQPQHAADWFAEYHRVALQDLSPYLYTLPQRDAVRHVFRVASGLDSMVLGEPQILGQMKDAVRQAEEAGTLGATMHKLFQRTFSVAKEVRSTTAIGANIVSMAAAAVHLSARIFERVSDQRVLFVGAGEMIELCAAHFGGAQPRKMSIANRTPARAEALATRFGADVLRLDQVGEMLASYDIVVSCTGSPLPIIGLGMVERALKARRHRPIVMVDLAVPRDIEPEVAGLDDVFLYTVDDLAQVVDSGLESRQAAVVEAEGIIDERVDGFLHWLDSRDTVPTIRALRAHADHMRQAELERAVRLLARGEDPHKVIEALSHGLTNKFLHAPTRFLSASEGDQRGDCADLVQRIFNLHKEH</sequence>
<dbReference type="PANTHER" id="PTHR43013:SF1">
    <property type="entry name" value="GLUTAMYL-TRNA REDUCTASE"/>
    <property type="match status" value="1"/>
</dbReference>
<evidence type="ECO:0000313" key="19">
    <source>
        <dbReference type="Proteomes" id="UP000389128"/>
    </source>
</evidence>
<feature type="binding site" evidence="9 11">
    <location>
        <position position="116"/>
    </location>
    <ligand>
        <name>substrate</name>
    </ligand>
</feature>
<dbReference type="EMBL" id="SDKK01000033">
    <property type="protein sequence ID" value="TYC52396.1"/>
    <property type="molecule type" value="Genomic_DNA"/>
</dbReference>
<dbReference type="SUPFAM" id="SSF69742">
    <property type="entry name" value="Glutamyl tRNA-reductase catalytic, N-terminal domain"/>
    <property type="match status" value="1"/>
</dbReference>
<evidence type="ECO:0000259" key="16">
    <source>
        <dbReference type="Pfam" id="PF01488"/>
    </source>
</evidence>
<dbReference type="InterPro" id="IPR015896">
    <property type="entry name" value="4pyrrol_synth_GluRdtase_dimer"/>
</dbReference>
<dbReference type="FunFam" id="3.40.50.720:FF:000031">
    <property type="entry name" value="Glutamyl-tRNA reductase"/>
    <property type="match status" value="1"/>
</dbReference>
<dbReference type="EC" id="1.2.1.70" evidence="3 9"/>
<evidence type="ECO:0000256" key="7">
    <source>
        <dbReference type="ARBA" id="ARBA00047464"/>
    </source>
</evidence>
<evidence type="ECO:0000256" key="12">
    <source>
        <dbReference type="PIRSR" id="PIRSR000445-3"/>
    </source>
</evidence>
<protein>
    <recommendedName>
        <fullName evidence="8 9">Glutamyl-tRNA reductase</fullName>
        <shortName evidence="9">GluTR</shortName>
        <ecNumber evidence="3 9">1.2.1.70</ecNumber>
    </recommendedName>
</protein>
<dbReference type="InterPro" id="IPR006151">
    <property type="entry name" value="Shikm_DH/Glu-tRNA_Rdtase"/>
</dbReference>
<keyword evidence="4 9" id="KW-0521">NADP</keyword>
<dbReference type="GO" id="GO:0008883">
    <property type="term" value="F:glutamyl-tRNA reductase activity"/>
    <property type="evidence" value="ECO:0007669"/>
    <property type="project" value="UniProtKB-UniRule"/>
</dbReference>
<gene>
    <name evidence="9" type="primary">hemA</name>
    <name evidence="18" type="ORF">ETQ85_22955</name>
</gene>
<dbReference type="InterPro" id="IPR015895">
    <property type="entry name" value="4pyrrol_synth_GluRdtase_N"/>
</dbReference>
<comment type="caution">
    <text evidence="18">The sequence shown here is derived from an EMBL/GenBank/DDBJ whole genome shotgun (WGS) entry which is preliminary data.</text>
</comment>
<evidence type="ECO:0000259" key="15">
    <source>
        <dbReference type="Pfam" id="PF00745"/>
    </source>
</evidence>
<feature type="active site" description="Nucleophile" evidence="9 10">
    <location>
        <position position="50"/>
    </location>
</feature>
<reference evidence="18 19" key="1">
    <citation type="submission" date="2019-01" db="EMBL/GenBank/DDBJ databases">
        <title>Zoogloea oleivorans genome sequencing and assembly.</title>
        <authorList>
            <person name="Tancsics A."/>
            <person name="Farkas M."/>
            <person name="Kriszt B."/>
            <person name="Maroti G."/>
            <person name="Horvath B."/>
        </authorList>
    </citation>
    <scope>NUCLEOTIDE SEQUENCE [LARGE SCALE GENOMIC DNA]</scope>
    <source>
        <strain evidence="18 19">Buc</strain>
    </source>
</reference>
<dbReference type="InterPro" id="IPR018214">
    <property type="entry name" value="GluRdtase_CS"/>
</dbReference>
<dbReference type="AlphaFoldDB" id="A0A6C2CFE8"/>
<evidence type="ECO:0000256" key="8">
    <source>
        <dbReference type="ARBA" id="ARBA00068659"/>
    </source>
</evidence>
<dbReference type="OrthoDB" id="110209at2"/>
<dbReference type="Gene3D" id="3.30.460.30">
    <property type="entry name" value="Glutamyl-tRNA reductase, N-terminal domain"/>
    <property type="match status" value="1"/>
</dbReference>
<feature type="binding site" evidence="9 12">
    <location>
        <begin position="185"/>
        <end position="190"/>
    </location>
    <ligand>
        <name>NADP(+)</name>
        <dbReference type="ChEBI" id="CHEBI:58349"/>
    </ligand>
</feature>
<dbReference type="NCBIfam" id="TIGR01035">
    <property type="entry name" value="hemA"/>
    <property type="match status" value="1"/>
</dbReference>
<comment type="function">
    <text evidence="9">Catalyzes the NADPH-dependent reduction of glutamyl-tRNA(Glu) to glutamate 1-semialdehyde (GSA).</text>
</comment>
<dbReference type="SUPFAM" id="SSF69075">
    <property type="entry name" value="Glutamyl tRNA-reductase dimerization domain"/>
    <property type="match status" value="1"/>
</dbReference>
<feature type="binding site" evidence="9 11">
    <location>
        <begin position="110"/>
        <end position="112"/>
    </location>
    <ligand>
        <name>substrate</name>
    </ligand>
</feature>
<keyword evidence="6 9" id="KW-0627">Porphyrin biosynthesis</keyword>
<comment type="similarity">
    <text evidence="2 9 14">Belongs to the glutamyl-tRNA reductase family.</text>
</comment>
<evidence type="ECO:0000256" key="4">
    <source>
        <dbReference type="ARBA" id="ARBA00022857"/>
    </source>
</evidence>
<feature type="binding site" evidence="9 11">
    <location>
        <position position="105"/>
    </location>
    <ligand>
        <name>substrate</name>
    </ligand>
</feature>
<evidence type="ECO:0000256" key="3">
    <source>
        <dbReference type="ARBA" id="ARBA00012970"/>
    </source>
</evidence>
<dbReference type="Gene3D" id="3.40.50.720">
    <property type="entry name" value="NAD(P)-binding Rossmann-like Domain"/>
    <property type="match status" value="1"/>
</dbReference>
<dbReference type="GO" id="GO:0019353">
    <property type="term" value="P:protoporphyrinogen IX biosynthetic process from glutamate"/>
    <property type="evidence" value="ECO:0007669"/>
    <property type="project" value="TreeGrafter"/>
</dbReference>
<dbReference type="InterPro" id="IPR036453">
    <property type="entry name" value="GluRdtase_dimer_dom_sf"/>
</dbReference>
<evidence type="ECO:0000259" key="17">
    <source>
        <dbReference type="Pfam" id="PF05201"/>
    </source>
</evidence>
<evidence type="ECO:0000256" key="14">
    <source>
        <dbReference type="RuleBase" id="RU000584"/>
    </source>
</evidence>
<evidence type="ECO:0000256" key="11">
    <source>
        <dbReference type="PIRSR" id="PIRSR000445-2"/>
    </source>
</evidence>
<feature type="domain" description="Glutamyl-tRNA reductase N-terminal" evidence="17">
    <location>
        <begin position="6"/>
        <end position="152"/>
    </location>
</feature>
<keyword evidence="5 9" id="KW-0560">Oxidoreductase</keyword>
<comment type="domain">
    <text evidence="9">Possesses an unusual extended V-shaped dimeric structure with each monomer consisting of three distinct domains arranged along a curved 'spinal' alpha-helix. The N-terminal catalytic domain specifically recognizes the glutamate moiety of the substrate. The second domain is the NADPH-binding domain, and the third C-terminal domain is responsible for dimerization.</text>
</comment>
<evidence type="ECO:0000256" key="6">
    <source>
        <dbReference type="ARBA" id="ARBA00023244"/>
    </source>
</evidence>
<feature type="binding site" evidence="9 11">
    <location>
        <begin position="49"/>
        <end position="52"/>
    </location>
    <ligand>
        <name>substrate</name>
    </ligand>
</feature>
<comment type="subunit">
    <text evidence="9">Homodimer.</text>
</comment>
<name>A0A6C2CFE8_9RHOO</name>
<dbReference type="PANTHER" id="PTHR43013">
    <property type="entry name" value="GLUTAMYL-TRNA REDUCTASE"/>
    <property type="match status" value="1"/>
</dbReference>
<evidence type="ECO:0000256" key="1">
    <source>
        <dbReference type="ARBA" id="ARBA00005059"/>
    </source>
</evidence>
<evidence type="ECO:0000313" key="18">
    <source>
        <dbReference type="EMBL" id="TYC52396.1"/>
    </source>
</evidence>
<accession>A0A6C2CFE8</accession>
<dbReference type="RefSeq" id="WP_148581383.1">
    <property type="nucleotide sequence ID" value="NZ_JAVEUW010000112.1"/>
</dbReference>
<dbReference type="UniPathway" id="UPA00251">
    <property type="reaction ID" value="UER00316"/>
</dbReference>
<dbReference type="InterPro" id="IPR000343">
    <property type="entry name" value="4pyrrol_synth_GluRdtase"/>
</dbReference>
<feature type="domain" description="Quinate/shikimate 5-dehydrogenase/glutamyl-tRNA reductase" evidence="16">
    <location>
        <begin position="168"/>
        <end position="302"/>
    </location>
</feature>
<dbReference type="Pfam" id="PF01488">
    <property type="entry name" value="Shikimate_DH"/>
    <property type="match status" value="1"/>
</dbReference>
<dbReference type="InterPro" id="IPR036343">
    <property type="entry name" value="GluRdtase_N_sf"/>
</dbReference>
<evidence type="ECO:0000256" key="2">
    <source>
        <dbReference type="ARBA" id="ARBA00005916"/>
    </source>
</evidence>
<organism evidence="18 19">
    <name type="scientific">Zoogloea oleivorans</name>
    <dbReference type="NCBI Taxonomy" id="1552750"/>
    <lineage>
        <taxon>Bacteria</taxon>
        <taxon>Pseudomonadati</taxon>
        <taxon>Pseudomonadota</taxon>
        <taxon>Betaproteobacteria</taxon>
        <taxon>Rhodocyclales</taxon>
        <taxon>Zoogloeaceae</taxon>
        <taxon>Zoogloea</taxon>
    </lineage>
</organism>
<comment type="catalytic activity">
    <reaction evidence="7 9 14">
        <text>(S)-4-amino-5-oxopentanoate + tRNA(Glu) + NADP(+) = L-glutamyl-tRNA(Glu) + NADPH + H(+)</text>
        <dbReference type="Rhea" id="RHEA:12344"/>
        <dbReference type="Rhea" id="RHEA-COMP:9663"/>
        <dbReference type="Rhea" id="RHEA-COMP:9680"/>
        <dbReference type="ChEBI" id="CHEBI:15378"/>
        <dbReference type="ChEBI" id="CHEBI:57501"/>
        <dbReference type="ChEBI" id="CHEBI:57783"/>
        <dbReference type="ChEBI" id="CHEBI:58349"/>
        <dbReference type="ChEBI" id="CHEBI:78442"/>
        <dbReference type="ChEBI" id="CHEBI:78520"/>
        <dbReference type="EC" id="1.2.1.70"/>
    </reaction>
</comment>
<keyword evidence="19" id="KW-1185">Reference proteome</keyword>
<dbReference type="HAMAP" id="MF_00087">
    <property type="entry name" value="Glu_tRNA_reductase"/>
    <property type="match status" value="1"/>
</dbReference>
<dbReference type="CDD" id="cd05213">
    <property type="entry name" value="NAD_bind_Glutamyl_tRNA_reduct"/>
    <property type="match status" value="1"/>
</dbReference>
<dbReference type="SUPFAM" id="SSF51735">
    <property type="entry name" value="NAD(P)-binding Rossmann-fold domains"/>
    <property type="match status" value="1"/>
</dbReference>
<comment type="miscellaneous">
    <text evidence="9">During catalysis, the active site Cys acts as a nucleophile attacking the alpha-carbonyl group of tRNA-bound glutamate with the formation of a thioester intermediate between enzyme and glutamate, and the concomitant release of tRNA(Glu). The thioester intermediate is finally reduced by direct hydride transfer from NADPH, to form the product GSA.</text>
</comment>
<dbReference type="FunFam" id="3.30.460.30:FF:000001">
    <property type="entry name" value="Glutamyl-tRNA reductase"/>
    <property type="match status" value="1"/>
</dbReference>
<dbReference type="Proteomes" id="UP000389128">
    <property type="component" value="Unassembled WGS sequence"/>
</dbReference>
<dbReference type="PIRSF" id="PIRSF000445">
    <property type="entry name" value="4pyrrol_synth_GluRdtase"/>
    <property type="match status" value="1"/>
</dbReference>
<feature type="domain" description="Tetrapyrrole biosynthesis glutamyl-tRNA reductase dimerisation" evidence="15">
    <location>
        <begin position="316"/>
        <end position="413"/>
    </location>
</feature>
<proteinExistence type="inferred from homology"/>
<dbReference type="Pfam" id="PF05201">
    <property type="entry name" value="GlutR_N"/>
    <property type="match status" value="1"/>
</dbReference>
<dbReference type="InterPro" id="IPR036291">
    <property type="entry name" value="NAD(P)-bd_dom_sf"/>
</dbReference>
<evidence type="ECO:0000256" key="10">
    <source>
        <dbReference type="PIRSR" id="PIRSR000445-1"/>
    </source>
</evidence>
<comment type="pathway">
    <text evidence="1 9 14">Porphyrin-containing compound metabolism; protoporphyrin-IX biosynthesis; 5-aminolevulinate from L-glutamyl-tRNA(Glu): step 1/2.</text>
</comment>
<dbReference type="GO" id="GO:0050661">
    <property type="term" value="F:NADP binding"/>
    <property type="evidence" value="ECO:0007669"/>
    <property type="project" value="InterPro"/>
</dbReference>
<dbReference type="PROSITE" id="PS00747">
    <property type="entry name" value="GLUTR"/>
    <property type="match status" value="1"/>
</dbReference>
<feature type="site" description="Important for activity" evidence="9 13">
    <location>
        <position position="95"/>
    </location>
</feature>
<evidence type="ECO:0000256" key="13">
    <source>
        <dbReference type="PIRSR" id="PIRSR000445-4"/>
    </source>
</evidence>